<dbReference type="SUPFAM" id="SSF53335">
    <property type="entry name" value="S-adenosyl-L-methionine-dependent methyltransferases"/>
    <property type="match status" value="1"/>
</dbReference>
<comment type="caution">
    <text evidence="2">The sequence shown here is derived from an EMBL/GenBank/DDBJ whole genome shotgun (WGS) entry which is preliminary data.</text>
</comment>
<protein>
    <submittedName>
        <fullName evidence="2">Class I SAM-dependent methyltransferase</fullName>
    </submittedName>
</protein>
<dbReference type="GO" id="GO:0008168">
    <property type="term" value="F:methyltransferase activity"/>
    <property type="evidence" value="ECO:0007669"/>
    <property type="project" value="UniProtKB-KW"/>
</dbReference>
<dbReference type="Proteomes" id="UP000715781">
    <property type="component" value="Unassembled WGS sequence"/>
</dbReference>
<dbReference type="GO" id="GO:0032259">
    <property type="term" value="P:methylation"/>
    <property type="evidence" value="ECO:0007669"/>
    <property type="project" value="UniProtKB-KW"/>
</dbReference>
<dbReference type="InterPro" id="IPR029063">
    <property type="entry name" value="SAM-dependent_MTases_sf"/>
</dbReference>
<dbReference type="Gene3D" id="3.40.50.150">
    <property type="entry name" value="Vaccinia Virus protein VP39"/>
    <property type="match status" value="1"/>
</dbReference>
<gene>
    <name evidence="2" type="ORF">KME32_22880</name>
</gene>
<dbReference type="PANTHER" id="PTHR43861">
    <property type="entry name" value="TRANS-ACONITATE 2-METHYLTRANSFERASE-RELATED"/>
    <property type="match status" value="1"/>
</dbReference>
<evidence type="ECO:0000313" key="2">
    <source>
        <dbReference type="EMBL" id="MBW4563932.1"/>
    </source>
</evidence>
<organism evidence="2 3">
    <name type="scientific">Mojavia pulchra JT2-VF2</name>
    <dbReference type="NCBI Taxonomy" id="287848"/>
    <lineage>
        <taxon>Bacteria</taxon>
        <taxon>Bacillati</taxon>
        <taxon>Cyanobacteriota</taxon>
        <taxon>Cyanophyceae</taxon>
        <taxon>Nostocales</taxon>
        <taxon>Nostocaceae</taxon>
    </lineage>
</organism>
<dbReference type="PANTHER" id="PTHR43861:SF6">
    <property type="entry name" value="METHYLTRANSFERASE TYPE 11"/>
    <property type="match status" value="1"/>
</dbReference>
<reference evidence="2" key="1">
    <citation type="submission" date="2021-05" db="EMBL/GenBank/DDBJ databases">
        <authorList>
            <person name="Pietrasiak N."/>
            <person name="Ward R."/>
            <person name="Stajich J.E."/>
            <person name="Kurbessoian T."/>
        </authorList>
    </citation>
    <scope>NUCLEOTIDE SEQUENCE</scope>
    <source>
        <strain evidence="2">JT2-VF2</strain>
    </source>
</reference>
<dbReference type="CDD" id="cd02440">
    <property type="entry name" value="AdoMet_MTases"/>
    <property type="match status" value="1"/>
</dbReference>
<proteinExistence type="predicted"/>
<keyword evidence="1" id="KW-0812">Transmembrane</keyword>
<reference evidence="2" key="2">
    <citation type="journal article" date="2022" name="Microbiol. Resour. Announc.">
        <title>Metagenome Sequencing to Explore Phylogenomics of Terrestrial Cyanobacteria.</title>
        <authorList>
            <person name="Ward R.D."/>
            <person name="Stajich J.E."/>
            <person name="Johansen J.R."/>
            <person name="Huntemann M."/>
            <person name="Clum A."/>
            <person name="Foster B."/>
            <person name="Foster B."/>
            <person name="Roux S."/>
            <person name="Palaniappan K."/>
            <person name="Varghese N."/>
            <person name="Mukherjee S."/>
            <person name="Reddy T.B.K."/>
            <person name="Daum C."/>
            <person name="Copeland A."/>
            <person name="Chen I.A."/>
            <person name="Ivanova N.N."/>
            <person name="Kyrpides N.C."/>
            <person name="Shapiro N."/>
            <person name="Eloe-Fadrosh E.A."/>
            <person name="Pietrasiak N."/>
        </authorList>
    </citation>
    <scope>NUCLEOTIDE SEQUENCE</scope>
    <source>
        <strain evidence="2">JT2-VF2</strain>
    </source>
</reference>
<keyword evidence="2" id="KW-0808">Transferase</keyword>
<name>A0A951Q271_9NOST</name>
<keyword evidence="1" id="KW-1133">Transmembrane helix</keyword>
<dbReference type="AlphaFoldDB" id="A0A951Q271"/>
<evidence type="ECO:0000313" key="3">
    <source>
        <dbReference type="Proteomes" id="UP000715781"/>
    </source>
</evidence>
<feature type="transmembrane region" description="Helical" evidence="1">
    <location>
        <begin position="287"/>
        <end position="307"/>
    </location>
</feature>
<accession>A0A951Q271</accession>
<keyword evidence="1" id="KW-0472">Membrane</keyword>
<keyword evidence="2" id="KW-0489">Methyltransferase</keyword>
<dbReference type="EMBL" id="JAHHHN010000017">
    <property type="protein sequence ID" value="MBW4563932.1"/>
    <property type="molecule type" value="Genomic_DNA"/>
</dbReference>
<dbReference type="Pfam" id="PF13489">
    <property type="entry name" value="Methyltransf_23"/>
    <property type="match status" value="1"/>
</dbReference>
<evidence type="ECO:0000256" key="1">
    <source>
        <dbReference type="SAM" id="Phobius"/>
    </source>
</evidence>
<sequence>MIQNLSKSLQDNEKISKQRIKCVVCNSSINENKKSALATFASNVRAFRKEKFKVWRCSQCQTIHCLDVVDLPQYYAKYPIAQAKLTWPYLFYYRNLRRQLTKHGFSKNHSFLDYGCANGLFLEYLQKCGFANCYGYDPYGSENGFGDRSILNHGPFDYILLQDVIEHVEDPHELLSKLDSLLAPGGYILIGTPNAANLDLSKPHISDFYNDVHVPYHLHIYTRESLESVGYKQGWQPVEFFARPYHDTPWFAMNTRAWNQYQRLFDGSIDTIYEPLKVWKALASYKFWFYALFGYWLSFRTGMAVMFRKSR</sequence>